<dbReference type="AlphaFoldDB" id="A0A0M5LHP6"/>
<evidence type="ECO:0000313" key="2">
    <source>
        <dbReference type="EMBL" id="ALE52948.1"/>
    </source>
</evidence>
<dbReference type="NCBIfam" id="TIGR04490">
    <property type="entry name" value="SoxZ_true"/>
    <property type="match status" value="1"/>
</dbReference>
<dbReference type="InterPro" id="IPR013783">
    <property type="entry name" value="Ig-like_fold"/>
</dbReference>
<dbReference type="InterPro" id="IPR014880">
    <property type="entry name" value="SoxZ_dom"/>
</dbReference>
<dbReference type="KEGG" id="tho:SP60_06910"/>
<dbReference type="SUPFAM" id="SSF81296">
    <property type="entry name" value="E set domains"/>
    <property type="match status" value="1"/>
</dbReference>
<evidence type="ECO:0000313" key="3">
    <source>
        <dbReference type="Proteomes" id="UP000058020"/>
    </source>
</evidence>
<proteinExistence type="predicted"/>
<dbReference type="PATRIC" id="fig|1705394.5.peg.1379"/>
<keyword evidence="3" id="KW-1185">Reference proteome</keyword>
<dbReference type="OrthoDB" id="9795530at2"/>
<dbReference type="STRING" id="1705394.SP60_06910"/>
<sequence>MAKKIKARAKMKSGLIEVKYKITHPMETGRRKDKAGNIVAEEYINHITILKNGKEMLRLSPNSTVSANPYLFVKLNGAKGDEITLSWVSNTGEKNSSTTKVK</sequence>
<feature type="domain" description="Sulphur oxidation protein SoxZ" evidence="1">
    <location>
        <begin position="7"/>
        <end position="99"/>
    </location>
</feature>
<dbReference type="Gene3D" id="2.60.40.10">
    <property type="entry name" value="Immunoglobulins"/>
    <property type="match status" value="1"/>
</dbReference>
<dbReference type="InterPro" id="IPR030995">
    <property type="entry name" value="SoxZ"/>
</dbReference>
<dbReference type="RefSeq" id="WP_053951931.1">
    <property type="nucleotide sequence ID" value="NZ_CP010552.1"/>
</dbReference>
<gene>
    <name evidence="2" type="ORF">SP60_06910</name>
</gene>
<dbReference type="EMBL" id="CP010552">
    <property type="protein sequence ID" value="ALE52948.1"/>
    <property type="molecule type" value="Genomic_DNA"/>
</dbReference>
<accession>A0A0M5LHP6</accession>
<reference evidence="2 3" key="1">
    <citation type="journal article" date="2015" name="Genome Announc.">
        <title>Genome Sequence of 'Candidatus Thioglobus autotrophica' Strain EF1, a Chemoautotroph from the SUP05 Clade of Marine Gammaproteobacteria.</title>
        <authorList>
            <person name="Shah V."/>
            <person name="Morris R.M."/>
        </authorList>
    </citation>
    <scope>NUCLEOTIDE SEQUENCE [LARGE SCALE GENOMIC DNA]</scope>
    <source>
        <strain evidence="2 3">EF1</strain>
    </source>
</reference>
<protein>
    <recommendedName>
        <fullName evidence="1">Sulphur oxidation protein SoxZ domain-containing protein</fullName>
    </recommendedName>
</protein>
<name>A0A0M5LHP6_9GAMM</name>
<dbReference type="Proteomes" id="UP000058020">
    <property type="component" value="Chromosome"/>
</dbReference>
<evidence type="ECO:0000259" key="1">
    <source>
        <dbReference type="Pfam" id="PF08770"/>
    </source>
</evidence>
<dbReference type="InterPro" id="IPR014756">
    <property type="entry name" value="Ig_E-set"/>
</dbReference>
<dbReference type="Pfam" id="PF08770">
    <property type="entry name" value="SoxZ"/>
    <property type="match status" value="1"/>
</dbReference>
<organism evidence="2 3">
    <name type="scientific">Candidatus Thioglobus autotrophicus</name>
    <dbReference type="NCBI Taxonomy" id="1705394"/>
    <lineage>
        <taxon>Bacteria</taxon>
        <taxon>Pseudomonadati</taxon>
        <taxon>Pseudomonadota</taxon>
        <taxon>Gammaproteobacteria</taxon>
        <taxon>Candidatus Pseudothioglobaceae</taxon>
        <taxon>Candidatus Thioglobus</taxon>
    </lineage>
</organism>